<dbReference type="PANTHER" id="PTHR47550:SF1">
    <property type="entry name" value="DUAL SPECIFICITY PROTEIN PHOSPHATASE PPS1"/>
    <property type="match status" value="1"/>
</dbReference>
<reference evidence="7" key="1">
    <citation type="submission" date="2024-04" db="EMBL/GenBank/DDBJ databases">
        <authorList>
            <person name="Shaw F."/>
            <person name="Minotto A."/>
        </authorList>
    </citation>
    <scope>NUCLEOTIDE SEQUENCE [LARGE SCALE GENOMIC DNA]</scope>
</reference>
<keyword evidence="2" id="KW-0904">Protein phosphatase</keyword>
<evidence type="ECO:0000259" key="5">
    <source>
        <dbReference type="PROSITE" id="PS50056"/>
    </source>
</evidence>
<dbReference type="Pfam" id="PF00782">
    <property type="entry name" value="DSPc"/>
    <property type="match status" value="1"/>
</dbReference>
<dbReference type="InterPro" id="IPR000387">
    <property type="entry name" value="Tyr_Pase_dom"/>
</dbReference>
<feature type="region of interest" description="Disordered" evidence="3">
    <location>
        <begin position="155"/>
        <end position="191"/>
    </location>
</feature>
<feature type="region of interest" description="Disordered" evidence="3">
    <location>
        <begin position="980"/>
        <end position="1100"/>
    </location>
</feature>
<feature type="region of interest" description="Disordered" evidence="3">
    <location>
        <begin position="319"/>
        <end position="419"/>
    </location>
</feature>
<evidence type="ECO:0000313" key="7">
    <source>
        <dbReference type="Proteomes" id="UP001497453"/>
    </source>
</evidence>
<feature type="region of interest" description="Disordered" evidence="3">
    <location>
        <begin position="884"/>
        <end position="909"/>
    </location>
</feature>
<dbReference type="CDD" id="cd14516">
    <property type="entry name" value="DSP_fungal_PPS1"/>
    <property type="match status" value="1"/>
</dbReference>
<dbReference type="InterPro" id="IPR000340">
    <property type="entry name" value="Dual-sp_phosphatase_cat-dom"/>
</dbReference>
<feature type="compositionally biased region" description="Basic and acidic residues" evidence="3">
    <location>
        <begin position="980"/>
        <end position="996"/>
    </location>
</feature>
<dbReference type="InterPro" id="IPR020422">
    <property type="entry name" value="TYR_PHOSPHATASE_DUAL_dom"/>
</dbReference>
<feature type="compositionally biased region" description="Polar residues" evidence="3">
    <location>
        <begin position="751"/>
        <end position="760"/>
    </location>
</feature>
<feature type="compositionally biased region" description="Basic residues" evidence="3">
    <location>
        <begin position="794"/>
        <end position="808"/>
    </location>
</feature>
<feature type="region of interest" description="Disordered" evidence="3">
    <location>
        <begin position="702"/>
        <end position="762"/>
    </location>
</feature>
<feature type="compositionally biased region" description="Low complexity" evidence="3">
    <location>
        <begin position="319"/>
        <end position="345"/>
    </location>
</feature>
<evidence type="ECO:0008006" key="8">
    <source>
        <dbReference type="Google" id="ProtNLM"/>
    </source>
</evidence>
<dbReference type="InterPro" id="IPR016130">
    <property type="entry name" value="Tyr_Pase_AS"/>
</dbReference>
<dbReference type="PROSITE" id="PS50054">
    <property type="entry name" value="TYR_PHOSPHATASE_DUAL"/>
    <property type="match status" value="1"/>
</dbReference>
<dbReference type="InterPro" id="IPR053239">
    <property type="entry name" value="Dual_spec_PTase"/>
</dbReference>
<dbReference type="Gene3D" id="3.90.190.10">
    <property type="entry name" value="Protein tyrosine phosphatase superfamily"/>
    <property type="match status" value="1"/>
</dbReference>
<evidence type="ECO:0000256" key="3">
    <source>
        <dbReference type="SAM" id="MobiDB-lite"/>
    </source>
</evidence>
<feature type="compositionally biased region" description="Polar residues" evidence="3">
    <location>
        <begin position="1004"/>
        <end position="1016"/>
    </location>
</feature>
<keyword evidence="1" id="KW-0378">Hydrolase</keyword>
<protein>
    <recommendedName>
        <fullName evidence="8">Protein-tyrosine-phosphatase</fullName>
    </recommendedName>
</protein>
<name>A0ABP1ECG4_9APHY</name>
<dbReference type="SMART" id="SM00195">
    <property type="entry name" value="DSPc"/>
    <property type="match status" value="1"/>
</dbReference>
<feature type="compositionally biased region" description="Low complexity" evidence="3">
    <location>
        <begin position="155"/>
        <end position="167"/>
    </location>
</feature>
<feature type="compositionally biased region" description="Polar residues" evidence="3">
    <location>
        <begin position="1039"/>
        <end position="1052"/>
    </location>
</feature>
<evidence type="ECO:0000313" key="6">
    <source>
        <dbReference type="EMBL" id="CAL1717199.1"/>
    </source>
</evidence>
<dbReference type="InterPro" id="IPR047949">
    <property type="entry name" value="PPS1_DSP"/>
</dbReference>
<feature type="compositionally biased region" description="Low complexity" evidence="3">
    <location>
        <begin position="725"/>
        <end position="742"/>
    </location>
</feature>
<dbReference type="PROSITE" id="PS00383">
    <property type="entry name" value="TYR_PHOSPHATASE_1"/>
    <property type="match status" value="1"/>
</dbReference>
<feature type="compositionally biased region" description="Low complexity" evidence="3">
    <location>
        <begin position="562"/>
        <end position="577"/>
    </location>
</feature>
<feature type="compositionally biased region" description="Low complexity" evidence="3">
    <location>
        <begin position="9"/>
        <end position="37"/>
    </location>
</feature>
<evidence type="ECO:0000259" key="4">
    <source>
        <dbReference type="PROSITE" id="PS50054"/>
    </source>
</evidence>
<sequence>MASGDIDKPTASSLSISLAPTSSSHPSSSHSSSPDSPVHGLTYPPSLLPSLPILTQRPPPHEPIRVLSASQFRDIHLEYLTSHAPDSVIFPFLHGLEGNNEAQNAFFANASSAPWKDTPKVECEDGAEGRGNKGRIYPEIPRFRGLVWVAANHPAPSTSPISPTSASQNGYHSEDYSDSSSTSSEDDSEDELEVCDDYTAMNGMRSIGTINNIASMSSTGVAMEIDMDMDMDGVGELEREIEVEMSADPALKGPVVKVPPLNSKEENHMHPVLGTPHLHFVTKSKSVLTSFMYTERTHIHESRDRRASTTSTCTTLTAYSSTTDECPSPTSASSSSPTTHESPSSPTSPPLTPPSLSNSPFSPPASPVLQTPPSVAPIPIPHSSQPGKINTSIPSARQAGSISSKSPLPPPLLTSTFKPHELLKPVPPPHPAQRKERHPWGYTKDGRRNEVEVKGLKEAARIVGGAGPVSDCGSGGEREGGSEFVDLKVPEGISLRNFGIQVPIFVTLSDIVVYSPTGDTQSAVTLAQRFKEAIEKKYEDRLARIRAQLRGDTEGDDGAGESATPRPRNARRPASTSLSDLMPEEQEEADRLIKYNVFVLDATPEEIYEKLEHLVTRVEDVSVPHAHTDGTDAHTIGDPGTPSSASSSEGSMDADVAMGVEKMKAEKEKRRKKKVLRANTINFAQREKEEMRDLTRASELYTAFPPDHPLDPCSRTPRHPEHSPAARSPNPHSPPSSSSPRTSSEERIQEISGSTTTNLWDPSLGQIFLGNASDVPLPDDDDTRYERERKRLKRAKRFNAHHRSHHHHDDRMDEDEDQDLSEEEEEVFDFRTNDPAQGMGFDLCIECDDMAPFPSSAQMRAVEEHVGMLERVWAERSLRRFEREHVHVQGPSTSSNETRGSSADVPMDGVEDTAGGGDQVDRVTIPPRPPPNANAVVHLSFPSSVSYTPNLIPFINWLEMLVKPVGEPLVFDIVREPESPRMDKDKDREGERERAKPPFRRGSSAGNGAQNGFSPSSLPPPTAFQNTFLPSSHSSGSSLYQRVRSTSATYPNPTSTSVSSTSSSSRFSPVSPSSRVPSQAYSHHPHHQRQPTPPPQHFRTRPLKILIYSADGYTESSSLALCLLMALRKLTLPEAYLELQIEKKRSFFVYQNEVGAMKRVEGRLEKERQQTGYGYGYGYGGSWGRTSGGGWTSTVAFNGGGRPPAQSVSFASPPSSFFGSSCSSGHTSASRTMHMNETQVVAGHHQLSSSIPTESSVKSMMGIATRRQRASTMSVLPSFTDHQAWFNDPRFDGSFPSRVLPFLYLGNLNHASNVYMLHALGITHVVSVGECALVPPPSHAPTSSAEHSHTYPSACQFVPGKGPGGHGSLWIEEREGRIKVLDIKGVCDDGIDTLEPQLAPICDWIDRARAEGGKVLVHCRVGVSRSATVTIAYVMKHLNLPLVDAYLIVRSRRLSVLIQPNMRLLYNLLGWEVKLAQERAGDSKEKLRHELSRCLNWPYLAKEVHALNEKYLH</sequence>
<feature type="region of interest" description="Disordered" evidence="3">
    <location>
        <begin position="625"/>
        <end position="653"/>
    </location>
</feature>
<keyword evidence="7" id="KW-1185">Reference proteome</keyword>
<dbReference type="Proteomes" id="UP001497453">
    <property type="component" value="Chromosome 9"/>
</dbReference>
<feature type="region of interest" description="Disordered" evidence="3">
    <location>
        <begin position="1"/>
        <end position="43"/>
    </location>
</feature>
<evidence type="ECO:0000256" key="2">
    <source>
        <dbReference type="ARBA" id="ARBA00022912"/>
    </source>
</evidence>
<dbReference type="PANTHER" id="PTHR47550">
    <property type="entry name" value="DUAL SPECIFICITY PROTEIN PHOSPHATASE PPS1"/>
    <property type="match status" value="1"/>
</dbReference>
<feature type="domain" description="Tyrosine specific protein phosphatases" evidence="5">
    <location>
        <begin position="1396"/>
        <end position="1464"/>
    </location>
</feature>
<gene>
    <name evidence="6" type="ORF">GFSPODELE1_LOCUS11095</name>
</gene>
<dbReference type="EMBL" id="OZ037952">
    <property type="protein sequence ID" value="CAL1717199.1"/>
    <property type="molecule type" value="Genomic_DNA"/>
</dbReference>
<proteinExistence type="predicted"/>
<feature type="region of interest" description="Disordered" evidence="3">
    <location>
        <begin position="548"/>
        <end position="585"/>
    </location>
</feature>
<feature type="compositionally biased region" description="Low complexity" evidence="3">
    <location>
        <begin position="1053"/>
        <end position="1078"/>
    </location>
</feature>
<evidence type="ECO:0000256" key="1">
    <source>
        <dbReference type="ARBA" id="ARBA00022801"/>
    </source>
</evidence>
<dbReference type="SUPFAM" id="SSF52799">
    <property type="entry name" value="(Phosphotyrosine protein) phosphatases II"/>
    <property type="match status" value="1"/>
</dbReference>
<feature type="compositionally biased region" description="Polar residues" evidence="3">
    <location>
        <begin position="382"/>
        <end position="400"/>
    </location>
</feature>
<dbReference type="PROSITE" id="PS50056">
    <property type="entry name" value="TYR_PHOSPHATASE_2"/>
    <property type="match status" value="1"/>
</dbReference>
<feature type="domain" description="Tyrosine-protein phosphatase" evidence="4">
    <location>
        <begin position="1295"/>
        <end position="1477"/>
    </location>
</feature>
<feature type="region of interest" description="Disordered" evidence="3">
    <location>
        <begin position="794"/>
        <end position="819"/>
    </location>
</feature>
<accession>A0ABP1ECG4</accession>
<organism evidence="6 7">
    <name type="scientific">Somion occarium</name>
    <dbReference type="NCBI Taxonomy" id="3059160"/>
    <lineage>
        <taxon>Eukaryota</taxon>
        <taxon>Fungi</taxon>
        <taxon>Dikarya</taxon>
        <taxon>Basidiomycota</taxon>
        <taxon>Agaricomycotina</taxon>
        <taxon>Agaricomycetes</taxon>
        <taxon>Polyporales</taxon>
        <taxon>Cerrenaceae</taxon>
        <taxon>Somion</taxon>
    </lineage>
</organism>
<dbReference type="InterPro" id="IPR029021">
    <property type="entry name" value="Prot-tyrosine_phosphatase-like"/>
</dbReference>
<feature type="compositionally biased region" description="Polar residues" evidence="3">
    <location>
        <begin position="890"/>
        <end position="901"/>
    </location>
</feature>